<dbReference type="InterPro" id="IPR013785">
    <property type="entry name" value="Aldolase_TIM"/>
</dbReference>
<dbReference type="InterPro" id="IPR036068">
    <property type="entry name" value="Nicotinate_pribotase-like_C"/>
</dbReference>
<dbReference type="GO" id="GO:0004514">
    <property type="term" value="F:nicotinate-nucleotide diphosphorylase (carboxylating) activity"/>
    <property type="evidence" value="ECO:0007669"/>
    <property type="project" value="UniProtKB-EC"/>
</dbReference>
<dbReference type="Pfam" id="PF04082">
    <property type="entry name" value="Fungal_trans"/>
    <property type="match status" value="1"/>
</dbReference>
<dbReference type="SUPFAM" id="SSF54675">
    <property type="entry name" value="Nicotinate/Quinolinate PRTase N-terminal domain-like"/>
    <property type="match status" value="1"/>
</dbReference>
<dbReference type="OrthoDB" id="10067394at2759"/>
<dbReference type="GO" id="GO:0005737">
    <property type="term" value="C:cytoplasm"/>
    <property type="evidence" value="ECO:0007669"/>
    <property type="project" value="TreeGrafter"/>
</dbReference>
<keyword evidence="16" id="KW-1185">Reference proteome</keyword>
<dbReference type="AlphaFoldDB" id="A0A6A5WI43"/>
<dbReference type="CDD" id="cd01572">
    <property type="entry name" value="QPRTase"/>
    <property type="match status" value="1"/>
</dbReference>
<comment type="function">
    <text evidence="1">Involved in the catabolism of quinolinic acid (QA).</text>
</comment>
<dbReference type="InterPro" id="IPR007219">
    <property type="entry name" value="XnlR_reg_dom"/>
</dbReference>
<dbReference type="GO" id="GO:0009435">
    <property type="term" value="P:NAD+ biosynthetic process"/>
    <property type="evidence" value="ECO:0007669"/>
    <property type="project" value="UniProtKB-UniPathway"/>
</dbReference>
<gene>
    <name evidence="15" type="ORF">P154DRAFT_435259</name>
</gene>
<dbReference type="InterPro" id="IPR004393">
    <property type="entry name" value="NadC"/>
</dbReference>
<dbReference type="GO" id="GO:0034213">
    <property type="term" value="P:quinolinate catabolic process"/>
    <property type="evidence" value="ECO:0007669"/>
    <property type="project" value="TreeGrafter"/>
</dbReference>
<sequence length="759" mass="83645">MAAQEGAPAHGTVAHLLPITYKRLVAEWLEEDTPSFDYGGFVVGDEESEARLLGKSEVSIKHCATVRGPVRKLLLGERVALNTLARCSGIATKSARLLALLRKAGYENILAGTRKTTPGFRLVEKYGMLVGGVDQHRVDLSAMTMLKDNHIVAAGSITNAVRAAKAAGGFAIKVEVECQSFEEADEAIAAGADIVMLDNFSPDGVEVAAADLKDKWGRGTGDRKAFLVEVSGGLTEENVEAYVCKDVDISSHSDERDNQSATPRVSTSRVTGFTLSVPETSSSLSFSVNVDRLLDLYYENFNKSIPVALPIHFLTRRRSIENHGMEDLLLVLHWIGSIYAPWTPSDGYYAVAYQALLRSTLPRNPFSVQALLLFAIAQHHCDFRPESRKMLDVAIAITLELGMNQQGFARQYGEGDPVLEESWRRTYFWLHHTDQHFAVVTTTPMYSLMNVPNLVDLPCDDEYYEVGEIPPAVTWQEYEVREFADVEVIYSSTVYLHDICRVVAHIMKSFVQTGTFGEALISSVDTKVAVWNSLLPASKKDPLRPDGKVDEVMFLAQMISVIVTMNTHRPFSSLVYSLQELSTKSFASPVPFVESMRQTRAAHTSRALKAADMHTKLLAIPCTIEHHHLYIMCITASIAAAQVSACNNLLDDHALSIARDRVRLSIGFLNAMGSTWPLGKVMANEVRAIARSTLAGPSSQTSSTQIDQNAEIEVPRDDLIWPICSSATEIDIYSGIVIPMEWDTPMNQPSSSSIVPPYR</sequence>
<dbReference type="GO" id="GO:0003677">
    <property type="term" value="F:DNA binding"/>
    <property type="evidence" value="ECO:0007669"/>
    <property type="project" value="InterPro"/>
</dbReference>
<dbReference type="PANTHER" id="PTHR32179">
    <property type="entry name" value="NICOTINATE-NUCLEOTIDE PYROPHOSPHORYLASE [CARBOXYLATING]"/>
    <property type="match status" value="1"/>
</dbReference>
<comment type="pathway">
    <text evidence="2">Cofactor biosynthesis; NAD(+) biosynthesis; nicotinate D-ribonucleotide from quinolinate: step 1/1.</text>
</comment>
<keyword evidence="7" id="KW-0662">Pyridine nucleotide biosynthesis</keyword>
<evidence type="ECO:0000256" key="2">
    <source>
        <dbReference type="ARBA" id="ARBA00004893"/>
    </source>
</evidence>
<evidence type="ECO:0000256" key="10">
    <source>
        <dbReference type="ARBA" id="ARBA00023242"/>
    </source>
</evidence>
<evidence type="ECO:0000256" key="3">
    <source>
        <dbReference type="ARBA" id="ARBA00009400"/>
    </source>
</evidence>
<name>A0A6A5WI43_9PLEO</name>
<protein>
    <recommendedName>
        <fullName evidence="6">Nicotinate-nucleotide pyrophosphorylase [carboxylating]</fullName>
        <ecNumber evidence="5">2.4.2.19</ecNumber>
    </recommendedName>
    <alternativeName>
        <fullName evidence="11">Quinolinate phosphoribosyltransferase [decarboxylating]</fullName>
    </alternativeName>
</protein>
<dbReference type="EC" id="2.4.2.19" evidence="5"/>
<dbReference type="Proteomes" id="UP000799779">
    <property type="component" value="Unassembled WGS sequence"/>
</dbReference>
<dbReference type="InterPro" id="IPR002638">
    <property type="entry name" value="Quinolinate_PRibosylTrfase_C"/>
</dbReference>
<dbReference type="UniPathway" id="UPA00253">
    <property type="reaction ID" value="UER00331"/>
</dbReference>
<dbReference type="FunFam" id="3.20.20.70:FF:000090">
    <property type="entry name" value="Nicotinate-nucleotide pyrophosphorylase [carboxylating]"/>
    <property type="match status" value="1"/>
</dbReference>
<evidence type="ECO:0000256" key="6">
    <source>
        <dbReference type="ARBA" id="ARBA00020990"/>
    </source>
</evidence>
<organism evidence="15 16">
    <name type="scientific">Amniculicola lignicola CBS 123094</name>
    <dbReference type="NCBI Taxonomy" id="1392246"/>
    <lineage>
        <taxon>Eukaryota</taxon>
        <taxon>Fungi</taxon>
        <taxon>Dikarya</taxon>
        <taxon>Ascomycota</taxon>
        <taxon>Pezizomycotina</taxon>
        <taxon>Dothideomycetes</taxon>
        <taxon>Pleosporomycetidae</taxon>
        <taxon>Pleosporales</taxon>
        <taxon>Amniculicolaceae</taxon>
        <taxon>Amniculicola</taxon>
    </lineage>
</organism>
<feature type="domain" description="Quinolinate phosphoribosyl transferase C-terminal" evidence="13">
    <location>
        <begin position="90"/>
        <end position="252"/>
    </location>
</feature>
<keyword evidence="10" id="KW-0539">Nucleus</keyword>
<feature type="domain" description="Xylanolytic transcriptional activator regulatory" evidence="14">
    <location>
        <begin position="294"/>
        <end position="509"/>
    </location>
</feature>
<dbReference type="GO" id="GO:0008270">
    <property type="term" value="F:zinc ion binding"/>
    <property type="evidence" value="ECO:0007669"/>
    <property type="project" value="InterPro"/>
</dbReference>
<dbReference type="InterPro" id="IPR027277">
    <property type="entry name" value="NadC/ModD"/>
</dbReference>
<dbReference type="EMBL" id="ML977589">
    <property type="protein sequence ID" value="KAF2000479.1"/>
    <property type="molecule type" value="Genomic_DNA"/>
</dbReference>
<evidence type="ECO:0000256" key="8">
    <source>
        <dbReference type="ARBA" id="ARBA00022676"/>
    </source>
</evidence>
<evidence type="ECO:0000313" key="16">
    <source>
        <dbReference type="Proteomes" id="UP000799779"/>
    </source>
</evidence>
<dbReference type="GO" id="GO:0006351">
    <property type="term" value="P:DNA-templated transcription"/>
    <property type="evidence" value="ECO:0007669"/>
    <property type="project" value="InterPro"/>
</dbReference>
<keyword evidence="8" id="KW-0328">Glycosyltransferase</keyword>
<comment type="subunit">
    <text evidence="4">Hexamer formed by 3 homodimers.</text>
</comment>
<evidence type="ECO:0000256" key="9">
    <source>
        <dbReference type="ARBA" id="ARBA00022679"/>
    </source>
</evidence>
<dbReference type="Gene3D" id="3.90.1170.20">
    <property type="entry name" value="Quinolinate phosphoribosyl transferase, N-terminal domain"/>
    <property type="match status" value="2"/>
</dbReference>
<evidence type="ECO:0000259" key="14">
    <source>
        <dbReference type="Pfam" id="PF04082"/>
    </source>
</evidence>
<evidence type="ECO:0000256" key="12">
    <source>
        <dbReference type="ARBA" id="ARBA00047445"/>
    </source>
</evidence>
<comment type="catalytic activity">
    <reaction evidence="12">
        <text>nicotinate beta-D-ribonucleotide + CO2 + diphosphate = quinolinate + 5-phospho-alpha-D-ribose 1-diphosphate + 2 H(+)</text>
        <dbReference type="Rhea" id="RHEA:12733"/>
        <dbReference type="ChEBI" id="CHEBI:15378"/>
        <dbReference type="ChEBI" id="CHEBI:16526"/>
        <dbReference type="ChEBI" id="CHEBI:29959"/>
        <dbReference type="ChEBI" id="CHEBI:33019"/>
        <dbReference type="ChEBI" id="CHEBI:57502"/>
        <dbReference type="ChEBI" id="CHEBI:58017"/>
        <dbReference type="EC" id="2.4.2.19"/>
    </reaction>
</comment>
<dbReference type="SUPFAM" id="SSF51690">
    <property type="entry name" value="Nicotinate/Quinolinate PRTase C-terminal domain-like"/>
    <property type="match status" value="1"/>
</dbReference>
<evidence type="ECO:0000256" key="11">
    <source>
        <dbReference type="ARBA" id="ARBA00033102"/>
    </source>
</evidence>
<dbReference type="NCBIfam" id="TIGR00078">
    <property type="entry name" value="nadC"/>
    <property type="match status" value="1"/>
</dbReference>
<reference evidence="15" key="1">
    <citation type="journal article" date="2020" name="Stud. Mycol.">
        <title>101 Dothideomycetes genomes: a test case for predicting lifestyles and emergence of pathogens.</title>
        <authorList>
            <person name="Haridas S."/>
            <person name="Albert R."/>
            <person name="Binder M."/>
            <person name="Bloem J."/>
            <person name="Labutti K."/>
            <person name="Salamov A."/>
            <person name="Andreopoulos B."/>
            <person name="Baker S."/>
            <person name="Barry K."/>
            <person name="Bills G."/>
            <person name="Bluhm B."/>
            <person name="Cannon C."/>
            <person name="Castanera R."/>
            <person name="Culley D."/>
            <person name="Daum C."/>
            <person name="Ezra D."/>
            <person name="Gonzalez J."/>
            <person name="Henrissat B."/>
            <person name="Kuo A."/>
            <person name="Liang C."/>
            <person name="Lipzen A."/>
            <person name="Lutzoni F."/>
            <person name="Magnuson J."/>
            <person name="Mondo S."/>
            <person name="Nolan M."/>
            <person name="Ohm R."/>
            <person name="Pangilinan J."/>
            <person name="Park H.-J."/>
            <person name="Ramirez L."/>
            <person name="Alfaro M."/>
            <person name="Sun H."/>
            <person name="Tritt A."/>
            <person name="Yoshinaga Y."/>
            <person name="Zwiers L.-H."/>
            <person name="Turgeon B."/>
            <person name="Goodwin S."/>
            <person name="Spatafora J."/>
            <person name="Crous P."/>
            <person name="Grigoriev I."/>
        </authorList>
    </citation>
    <scope>NUCLEOTIDE SEQUENCE</scope>
    <source>
        <strain evidence="15">CBS 123094</strain>
    </source>
</reference>
<dbReference type="Pfam" id="PF01729">
    <property type="entry name" value="QRPTase_C"/>
    <property type="match status" value="1"/>
</dbReference>
<accession>A0A6A5WI43</accession>
<comment type="similarity">
    <text evidence="3">Belongs to the NadC/ModD family.</text>
</comment>
<keyword evidence="9" id="KW-0808">Transferase</keyword>
<evidence type="ECO:0000256" key="7">
    <source>
        <dbReference type="ARBA" id="ARBA00022642"/>
    </source>
</evidence>
<evidence type="ECO:0000313" key="15">
    <source>
        <dbReference type="EMBL" id="KAF2000479.1"/>
    </source>
</evidence>
<dbReference type="PANTHER" id="PTHR32179:SF3">
    <property type="entry name" value="NICOTINATE-NUCLEOTIDE PYROPHOSPHORYLASE [CARBOXYLATING]"/>
    <property type="match status" value="1"/>
</dbReference>
<evidence type="ECO:0000256" key="4">
    <source>
        <dbReference type="ARBA" id="ARBA00011218"/>
    </source>
</evidence>
<dbReference type="InterPro" id="IPR037128">
    <property type="entry name" value="Quinolinate_PRibosylTase_N_sf"/>
</dbReference>
<evidence type="ECO:0000256" key="1">
    <source>
        <dbReference type="ARBA" id="ARBA00003237"/>
    </source>
</evidence>
<proteinExistence type="inferred from homology"/>
<evidence type="ECO:0000259" key="13">
    <source>
        <dbReference type="Pfam" id="PF01729"/>
    </source>
</evidence>
<dbReference type="CDD" id="cd12148">
    <property type="entry name" value="fungal_TF_MHR"/>
    <property type="match status" value="1"/>
</dbReference>
<dbReference type="Gene3D" id="3.20.20.70">
    <property type="entry name" value="Aldolase class I"/>
    <property type="match status" value="1"/>
</dbReference>
<evidence type="ECO:0000256" key="5">
    <source>
        <dbReference type="ARBA" id="ARBA00011944"/>
    </source>
</evidence>